<dbReference type="InterPro" id="IPR004714">
    <property type="entry name" value="Cyt_oxidase_maturation_cbb3"/>
</dbReference>
<dbReference type="RefSeq" id="WP_081421690.1">
    <property type="nucleotide sequence ID" value="NZ_LVYV01000001.1"/>
</dbReference>
<dbReference type="NCBIfam" id="TIGR00847">
    <property type="entry name" value="ccoS"/>
    <property type="match status" value="1"/>
</dbReference>
<keyword evidence="1" id="KW-0812">Transmembrane</keyword>
<evidence type="ECO:0000313" key="2">
    <source>
        <dbReference type="EMBL" id="AMH39630.1"/>
    </source>
</evidence>
<keyword evidence="1" id="KW-1133">Transmembrane helix</keyword>
<dbReference type="AlphaFoldDB" id="A0A109ZYJ3"/>
<dbReference type="OrthoDB" id="9802763at2"/>
<accession>A0A109ZYJ3</accession>
<evidence type="ECO:0000256" key="1">
    <source>
        <dbReference type="SAM" id="Phobius"/>
    </source>
</evidence>
<protein>
    <submittedName>
        <fullName evidence="2">Type cbb3 cytochrome oxidase biogenesis protein CcoS</fullName>
    </submittedName>
</protein>
<name>A0A109ZYJ3_9BRAD</name>
<dbReference type="Pfam" id="PF03597">
    <property type="entry name" value="FixS"/>
    <property type="match status" value="1"/>
</dbReference>
<reference evidence="2" key="1">
    <citation type="submission" date="2015-10" db="EMBL/GenBank/DDBJ databases">
        <title>Evolution marks in rhizobial microsymbionts genomes from the relict species Vavilovia formosa (Stev.) Fed.</title>
        <authorList>
            <person name="Kopat V."/>
        </authorList>
    </citation>
    <scope>NUCLEOTIDE SEQUENCE</scope>
    <source>
        <strain evidence="2">Vaf-07</strain>
    </source>
</reference>
<organism evidence="2">
    <name type="scientific">Tardiphaga robiniae</name>
    <dbReference type="NCBI Taxonomy" id="943830"/>
    <lineage>
        <taxon>Bacteria</taxon>
        <taxon>Pseudomonadati</taxon>
        <taxon>Pseudomonadota</taxon>
        <taxon>Alphaproteobacteria</taxon>
        <taxon>Hyphomicrobiales</taxon>
        <taxon>Nitrobacteraceae</taxon>
        <taxon>Tardiphaga</taxon>
    </lineage>
</organism>
<proteinExistence type="predicted"/>
<dbReference type="EMBL" id="KT955714">
    <property type="protein sequence ID" value="AMH39630.1"/>
    <property type="molecule type" value="Genomic_DNA"/>
</dbReference>
<dbReference type="PANTHER" id="PTHR41532:SF1">
    <property type="entry name" value="FIXS PROTEIN"/>
    <property type="match status" value="1"/>
</dbReference>
<dbReference type="PANTHER" id="PTHR41532">
    <property type="entry name" value="FIXS PROTEIN"/>
    <property type="match status" value="1"/>
</dbReference>
<sequence length="51" mass="5637">MTDYFYLIPIAIGLGLCGLAAFLWSLQSGQYDDLQGAAERILHQDDVPLSH</sequence>
<keyword evidence="1" id="KW-0472">Membrane</keyword>
<gene>
    <name evidence="2" type="primary">fixS_2</name>
    <name evidence="2" type="ORF">PROKKA_00819</name>
</gene>
<feature type="transmembrane region" description="Helical" evidence="1">
    <location>
        <begin position="6"/>
        <end position="26"/>
    </location>
</feature>